<dbReference type="Pfam" id="PF07730">
    <property type="entry name" value="HisKA_3"/>
    <property type="match status" value="1"/>
</dbReference>
<dbReference type="GO" id="GO:0005524">
    <property type="term" value="F:ATP binding"/>
    <property type="evidence" value="ECO:0007669"/>
    <property type="project" value="UniProtKB-KW"/>
</dbReference>
<dbReference type="AlphaFoldDB" id="A0AAP9IZR3"/>
<dbReference type="InterPro" id="IPR005467">
    <property type="entry name" value="His_kinase_dom"/>
</dbReference>
<keyword evidence="5 10" id="KW-0418">Kinase</keyword>
<dbReference type="InterPro" id="IPR011712">
    <property type="entry name" value="Sig_transdc_His_kin_sub3_dim/P"/>
</dbReference>
<evidence type="ECO:0000313" key="9">
    <source>
        <dbReference type="EMBL" id="MCY9607237.1"/>
    </source>
</evidence>
<evidence type="ECO:0000256" key="5">
    <source>
        <dbReference type="ARBA" id="ARBA00022777"/>
    </source>
</evidence>
<evidence type="ECO:0000313" key="12">
    <source>
        <dbReference type="Proteomes" id="UP001209276"/>
    </source>
</evidence>
<dbReference type="Pfam" id="PF02518">
    <property type="entry name" value="HATPase_c"/>
    <property type="match status" value="1"/>
</dbReference>
<dbReference type="SMART" id="SM00387">
    <property type="entry name" value="HATPase_c"/>
    <property type="match status" value="1"/>
</dbReference>
<sequence length="548" mass="60684">MRNPIHVDERHAFQVIAETINRSTDLPELLNNVLRTLVEITGLQTGWIFLVEAMPDYTLAADYHLPPALEAEEKRRLKQGSCWCIEWYRQGANFRAENTMHCKRLDDAVKYAWGDTAGITHHATIPLHAGDRLYGVLNVAAPGKTHYAPDELTLLQSVAYQIGTAIERTLLYQSRLKQAELLQRMGELSGELAGIADYRDIPERIARAAGELLNCRSAAVHMAEGGELACIAYWEEGRLSCKAMRRTSALTRQRIGSVYAQKAGQRWNPAAAAPGKRRNRPGQADRIAAAAAVPILLRDRAIGVLYADSTEAKHFDPVIMDMLHRAAELLSRGLEAAQFREQQLKLAMWQERNRLAQDLHDSVSQKLFALQLTAHGMESLLASSRTADALAALSEMRELTKDAVCEMKSLIWQLRPAGLEEGLLTGLVRYGMTQGISVETGADSLLDLPRHMEETLFRIGQEAINNVRKHAKTDAVRIRLFKEKASVRMEIADDGIGMAKVRNNAGLGIIGMRERAGTCGGTFQLESVPRKGTVIRVQLPCGKEGEGA</sequence>
<accession>A0AAP9IZR3</accession>
<name>A0AAP9IZR3_PANTH</name>
<dbReference type="Gene3D" id="3.30.565.10">
    <property type="entry name" value="Histidine kinase-like ATPase, C-terminal domain"/>
    <property type="match status" value="1"/>
</dbReference>
<dbReference type="InterPro" id="IPR029016">
    <property type="entry name" value="GAF-like_dom_sf"/>
</dbReference>
<evidence type="ECO:0000313" key="10">
    <source>
        <dbReference type="EMBL" id="QDM42532.1"/>
    </source>
</evidence>
<dbReference type="GO" id="GO:0016020">
    <property type="term" value="C:membrane"/>
    <property type="evidence" value="ECO:0007669"/>
    <property type="project" value="InterPro"/>
</dbReference>
<evidence type="ECO:0000256" key="4">
    <source>
        <dbReference type="ARBA" id="ARBA00022741"/>
    </source>
</evidence>
<evidence type="ECO:0000259" key="8">
    <source>
        <dbReference type="PROSITE" id="PS50109"/>
    </source>
</evidence>
<dbReference type="EC" id="2.7.13.3" evidence="2"/>
<gene>
    <name evidence="10" type="ORF">FLT43_02710</name>
    <name evidence="9" type="ORF">M5W83_08755</name>
</gene>
<comment type="catalytic activity">
    <reaction evidence="1">
        <text>ATP + protein L-histidine = ADP + protein N-phospho-L-histidine.</text>
        <dbReference type="EC" id="2.7.13.3"/>
    </reaction>
</comment>
<protein>
    <recommendedName>
        <fullName evidence="2">histidine kinase</fullName>
        <ecNumber evidence="2">2.7.13.3</ecNumber>
    </recommendedName>
</protein>
<dbReference type="EMBL" id="CP041405">
    <property type="protein sequence ID" value="QDM42532.1"/>
    <property type="molecule type" value="Genomic_DNA"/>
</dbReference>
<dbReference type="CDD" id="cd16917">
    <property type="entry name" value="HATPase_UhpB-NarQ-NarX-like"/>
    <property type="match status" value="1"/>
</dbReference>
<evidence type="ECO:0000256" key="6">
    <source>
        <dbReference type="ARBA" id="ARBA00022840"/>
    </source>
</evidence>
<feature type="domain" description="Histidine kinase" evidence="8">
    <location>
        <begin position="456"/>
        <end position="543"/>
    </location>
</feature>
<dbReference type="SUPFAM" id="SSF55874">
    <property type="entry name" value="ATPase domain of HSP90 chaperone/DNA topoisomerase II/histidine kinase"/>
    <property type="match status" value="1"/>
</dbReference>
<evidence type="ECO:0000256" key="1">
    <source>
        <dbReference type="ARBA" id="ARBA00000085"/>
    </source>
</evidence>
<dbReference type="GeneID" id="76994891"/>
<dbReference type="EMBL" id="JAMDMM010000018">
    <property type="protein sequence ID" value="MCY9607237.1"/>
    <property type="molecule type" value="Genomic_DNA"/>
</dbReference>
<proteinExistence type="predicted"/>
<evidence type="ECO:0000313" key="11">
    <source>
        <dbReference type="Proteomes" id="UP000315377"/>
    </source>
</evidence>
<dbReference type="Gene3D" id="3.30.450.40">
    <property type="match status" value="2"/>
</dbReference>
<keyword evidence="6" id="KW-0067">ATP-binding</keyword>
<reference evidence="10 11" key="1">
    <citation type="submission" date="2019-07" db="EMBL/GenBank/DDBJ databases">
        <title>Paenibacillus thiaminolyticus NRRL B-4156.</title>
        <authorList>
            <person name="Hehnly C."/>
            <person name="Zhang L."/>
        </authorList>
    </citation>
    <scope>NUCLEOTIDE SEQUENCE [LARGE SCALE GENOMIC DNA]</scope>
    <source>
        <strain evidence="10 11">NRRL B-4156</strain>
    </source>
</reference>
<reference evidence="9 12" key="2">
    <citation type="submission" date="2022-05" db="EMBL/GenBank/DDBJ databases">
        <title>Genome Sequencing of Bee-Associated Microbes.</title>
        <authorList>
            <person name="Dunlap C."/>
        </authorList>
    </citation>
    <scope>NUCLEOTIDE SEQUENCE [LARGE SCALE GENOMIC DNA]</scope>
    <source>
        <strain evidence="9 12">NRRL B-14613</strain>
    </source>
</reference>
<evidence type="ECO:0000256" key="7">
    <source>
        <dbReference type="ARBA" id="ARBA00023012"/>
    </source>
</evidence>
<dbReference type="Proteomes" id="UP000315377">
    <property type="component" value="Chromosome"/>
</dbReference>
<dbReference type="InterPro" id="IPR003594">
    <property type="entry name" value="HATPase_dom"/>
</dbReference>
<dbReference type="SUPFAM" id="SSF55781">
    <property type="entry name" value="GAF domain-like"/>
    <property type="match status" value="2"/>
</dbReference>
<evidence type="ECO:0000256" key="3">
    <source>
        <dbReference type="ARBA" id="ARBA00022679"/>
    </source>
</evidence>
<dbReference type="Pfam" id="PF13185">
    <property type="entry name" value="GAF_2"/>
    <property type="match status" value="2"/>
</dbReference>
<dbReference type="PROSITE" id="PS50109">
    <property type="entry name" value="HIS_KIN"/>
    <property type="match status" value="1"/>
</dbReference>
<dbReference type="InterPro" id="IPR036890">
    <property type="entry name" value="HATPase_C_sf"/>
</dbReference>
<keyword evidence="12" id="KW-1185">Reference proteome</keyword>
<keyword evidence="3" id="KW-0808">Transferase</keyword>
<dbReference type="PANTHER" id="PTHR24421">
    <property type="entry name" value="NITRATE/NITRITE SENSOR PROTEIN NARX-RELATED"/>
    <property type="match status" value="1"/>
</dbReference>
<dbReference type="RefSeq" id="WP_087440482.1">
    <property type="nucleotide sequence ID" value="NZ_CABMNB010000006.1"/>
</dbReference>
<organism evidence="10 11">
    <name type="scientific">Paenibacillus thiaminolyticus</name>
    <name type="common">Bacillus thiaminolyticus</name>
    <dbReference type="NCBI Taxonomy" id="49283"/>
    <lineage>
        <taxon>Bacteria</taxon>
        <taxon>Bacillati</taxon>
        <taxon>Bacillota</taxon>
        <taxon>Bacilli</taxon>
        <taxon>Bacillales</taxon>
        <taxon>Paenibacillaceae</taxon>
        <taxon>Paenibacillus</taxon>
    </lineage>
</organism>
<dbReference type="Proteomes" id="UP001209276">
    <property type="component" value="Unassembled WGS sequence"/>
</dbReference>
<dbReference type="GO" id="GO:0000155">
    <property type="term" value="F:phosphorelay sensor kinase activity"/>
    <property type="evidence" value="ECO:0007669"/>
    <property type="project" value="InterPro"/>
</dbReference>
<dbReference type="SMART" id="SM00065">
    <property type="entry name" value="GAF"/>
    <property type="match status" value="2"/>
</dbReference>
<dbReference type="GO" id="GO:0046983">
    <property type="term" value="F:protein dimerization activity"/>
    <property type="evidence" value="ECO:0007669"/>
    <property type="project" value="InterPro"/>
</dbReference>
<dbReference type="InterPro" id="IPR050482">
    <property type="entry name" value="Sensor_HK_TwoCompSys"/>
</dbReference>
<keyword evidence="4" id="KW-0547">Nucleotide-binding</keyword>
<dbReference type="InterPro" id="IPR003018">
    <property type="entry name" value="GAF"/>
</dbReference>
<dbReference type="PANTHER" id="PTHR24421:SF40">
    <property type="entry name" value="SENSOR HISTIDINE KINASE YHCY"/>
    <property type="match status" value="1"/>
</dbReference>
<keyword evidence="7" id="KW-0902">Two-component regulatory system</keyword>
<dbReference type="Gene3D" id="1.20.5.1930">
    <property type="match status" value="1"/>
</dbReference>
<evidence type="ECO:0000256" key="2">
    <source>
        <dbReference type="ARBA" id="ARBA00012438"/>
    </source>
</evidence>